<dbReference type="SUPFAM" id="SSF56801">
    <property type="entry name" value="Acetyl-CoA synthetase-like"/>
    <property type="match status" value="1"/>
</dbReference>
<dbReference type="InterPro" id="IPR000873">
    <property type="entry name" value="AMP-dep_synth/lig_dom"/>
</dbReference>
<gene>
    <name evidence="3" type="ORF">HDA32_003402</name>
</gene>
<feature type="domain" description="AMP-binding enzyme C-terminal" evidence="2">
    <location>
        <begin position="307"/>
        <end position="383"/>
    </location>
</feature>
<dbReference type="Gene3D" id="3.40.50.12780">
    <property type="entry name" value="N-terminal domain of ligase-like"/>
    <property type="match status" value="1"/>
</dbReference>
<protein>
    <submittedName>
        <fullName evidence="3">O-succinylbenzoic acid--CoA ligase</fullName>
        <ecNumber evidence="3">6.2.1.26</ecNumber>
    </submittedName>
</protein>
<dbReference type="EC" id="6.2.1.26" evidence="3"/>
<evidence type="ECO:0000259" key="1">
    <source>
        <dbReference type="Pfam" id="PF00501"/>
    </source>
</evidence>
<dbReference type="InterPro" id="IPR020845">
    <property type="entry name" value="AMP-binding_CS"/>
</dbReference>
<dbReference type="PROSITE" id="PS00455">
    <property type="entry name" value="AMP_BINDING"/>
    <property type="match status" value="1"/>
</dbReference>
<reference evidence="3 4" key="1">
    <citation type="submission" date="2020-07" db="EMBL/GenBank/DDBJ databases">
        <title>Sequencing the genomes of 1000 actinobacteria strains.</title>
        <authorList>
            <person name="Klenk H.-P."/>
        </authorList>
    </citation>
    <scope>NUCLEOTIDE SEQUENCE [LARGE SCALE GENOMIC DNA]</scope>
    <source>
        <strain evidence="3 4">CXB654</strain>
    </source>
</reference>
<proteinExistence type="predicted"/>
<dbReference type="Proteomes" id="UP000589036">
    <property type="component" value="Unassembled WGS sequence"/>
</dbReference>
<sequence>MLNRPLQAVVGLDGALLTELLSEALAGRGPALLPIAADTPPPRVRALLEAMRPATVRTPEGVTGVAGGAGIADDTALVIATSGSTGTPKGVELSARALLHSARASIERIGAGPGDAWLCALPTSHISGLQVIVRALAAGTEPIHRRFDAADTMAVAARHRAHVSLVPTQLRRLLAAGADLSLFGTIVLGGAAADEGLLEAARAAGGRVVTTYGMSETCGGCVYDGVALDGVTAGIGDDGRVLLAGPVLFSGYRLRPDLTAEHLRDEGGRRWFRTGDLGRLDGEGRLRVRGRVDDVINTGGHKVVAGEVAALLNRLGSVAEAAVVGRPDPEWGQRVTAVVVPTAGDAPPSLAELRSWVRAHLPAYAAPRELDLRPALPLLASGKPDLQALRSPAAAGRGE</sequence>
<dbReference type="InterPro" id="IPR045851">
    <property type="entry name" value="AMP-bd_C_sf"/>
</dbReference>
<dbReference type="EMBL" id="JACCCC010000001">
    <property type="protein sequence ID" value="NYE48282.1"/>
    <property type="molecule type" value="Genomic_DNA"/>
</dbReference>
<dbReference type="Pfam" id="PF00501">
    <property type="entry name" value="AMP-binding"/>
    <property type="match status" value="1"/>
</dbReference>
<comment type="caution">
    <text evidence="3">The sequence shown here is derived from an EMBL/GenBank/DDBJ whole genome shotgun (WGS) entry which is preliminary data.</text>
</comment>
<dbReference type="RefSeq" id="WP_179644097.1">
    <property type="nucleotide sequence ID" value="NZ_BAAAYY010000016.1"/>
</dbReference>
<keyword evidence="4" id="KW-1185">Reference proteome</keyword>
<evidence type="ECO:0000313" key="3">
    <source>
        <dbReference type="EMBL" id="NYE48282.1"/>
    </source>
</evidence>
<dbReference type="PANTHER" id="PTHR43767:SF1">
    <property type="entry name" value="NONRIBOSOMAL PEPTIDE SYNTHASE PES1 (EUROFUNG)-RELATED"/>
    <property type="match status" value="1"/>
</dbReference>
<evidence type="ECO:0000259" key="2">
    <source>
        <dbReference type="Pfam" id="PF13193"/>
    </source>
</evidence>
<dbReference type="Gene3D" id="3.30.300.30">
    <property type="match status" value="1"/>
</dbReference>
<organism evidence="3 4">
    <name type="scientific">Spinactinospora alkalitolerans</name>
    <dbReference type="NCBI Taxonomy" id="687207"/>
    <lineage>
        <taxon>Bacteria</taxon>
        <taxon>Bacillati</taxon>
        <taxon>Actinomycetota</taxon>
        <taxon>Actinomycetes</taxon>
        <taxon>Streptosporangiales</taxon>
        <taxon>Nocardiopsidaceae</taxon>
        <taxon>Spinactinospora</taxon>
    </lineage>
</organism>
<keyword evidence="3" id="KW-0436">Ligase</keyword>
<dbReference type="GO" id="GO:0008756">
    <property type="term" value="F:o-succinylbenzoate-CoA ligase activity"/>
    <property type="evidence" value="ECO:0007669"/>
    <property type="project" value="UniProtKB-EC"/>
</dbReference>
<name>A0A852TZ40_9ACTN</name>
<dbReference type="Pfam" id="PF13193">
    <property type="entry name" value="AMP-binding_C"/>
    <property type="match status" value="1"/>
</dbReference>
<accession>A0A852TZ40</accession>
<dbReference type="AlphaFoldDB" id="A0A852TZ40"/>
<feature type="domain" description="AMP-dependent synthetase/ligase" evidence="1">
    <location>
        <begin position="72"/>
        <end position="225"/>
    </location>
</feature>
<dbReference type="InterPro" id="IPR025110">
    <property type="entry name" value="AMP-bd_C"/>
</dbReference>
<evidence type="ECO:0000313" key="4">
    <source>
        <dbReference type="Proteomes" id="UP000589036"/>
    </source>
</evidence>
<dbReference type="InterPro" id="IPR050237">
    <property type="entry name" value="ATP-dep_AMP-bd_enzyme"/>
</dbReference>
<dbReference type="InterPro" id="IPR042099">
    <property type="entry name" value="ANL_N_sf"/>
</dbReference>
<dbReference type="PANTHER" id="PTHR43767">
    <property type="entry name" value="LONG-CHAIN-FATTY-ACID--COA LIGASE"/>
    <property type="match status" value="1"/>
</dbReference>